<keyword evidence="2" id="KW-0472">Membrane</keyword>
<evidence type="ECO:0000256" key="1">
    <source>
        <dbReference type="SAM" id="MobiDB-lite"/>
    </source>
</evidence>
<sequence length="227" mass="25414">MNNGTNSTMMSKNSTSTTSSYSRSTLSSSPDNLTHHSSSLSLALTLTNLKSTSKLDLTAFRYPQTEILPPTPIRTWSSMTDLPEKDPFPSWLYPHVDWEAESRWGHCFLKVFALLARLVVTIYWIVTELPTVKNWNVLCLFYHSCPGLLGVESSAILPFLLSPIPFRTLSWVHDIMGIVLGSITCGAVYLFCSDVKVLLTLLVLTVIPLSVDLLLHFNTIPRYDMTV</sequence>
<evidence type="ECO:0000313" key="3">
    <source>
        <dbReference type="EMBL" id="KAF6213727.1"/>
    </source>
</evidence>
<keyword evidence="4" id="KW-1185">Reference proteome</keyword>
<keyword evidence="2" id="KW-0812">Transmembrane</keyword>
<accession>A0A8S9XXV1</accession>
<dbReference type="AlphaFoldDB" id="A0A8S9XXV1"/>
<name>A0A8S9XXV1_APOLU</name>
<feature type="transmembrane region" description="Helical" evidence="2">
    <location>
        <begin position="171"/>
        <end position="191"/>
    </location>
</feature>
<proteinExistence type="predicted"/>
<evidence type="ECO:0000313" key="4">
    <source>
        <dbReference type="Proteomes" id="UP000466442"/>
    </source>
</evidence>
<feature type="transmembrane region" description="Helical" evidence="2">
    <location>
        <begin position="107"/>
        <end position="126"/>
    </location>
</feature>
<keyword evidence="2" id="KW-1133">Transmembrane helix</keyword>
<feature type="transmembrane region" description="Helical" evidence="2">
    <location>
        <begin position="197"/>
        <end position="215"/>
    </location>
</feature>
<dbReference type="EMBL" id="WIXP02000003">
    <property type="protein sequence ID" value="KAF6213727.1"/>
    <property type="molecule type" value="Genomic_DNA"/>
</dbReference>
<protein>
    <submittedName>
        <fullName evidence="3">Uncharacterized protein</fullName>
    </submittedName>
</protein>
<dbReference type="Proteomes" id="UP000466442">
    <property type="component" value="Unassembled WGS sequence"/>
</dbReference>
<feature type="region of interest" description="Disordered" evidence="1">
    <location>
        <begin position="1"/>
        <end position="32"/>
    </location>
</feature>
<organism evidence="3 4">
    <name type="scientific">Apolygus lucorum</name>
    <name type="common">Small green plant bug</name>
    <name type="synonym">Lygocoris lucorum</name>
    <dbReference type="NCBI Taxonomy" id="248454"/>
    <lineage>
        <taxon>Eukaryota</taxon>
        <taxon>Metazoa</taxon>
        <taxon>Ecdysozoa</taxon>
        <taxon>Arthropoda</taxon>
        <taxon>Hexapoda</taxon>
        <taxon>Insecta</taxon>
        <taxon>Pterygota</taxon>
        <taxon>Neoptera</taxon>
        <taxon>Paraneoptera</taxon>
        <taxon>Hemiptera</taxon>
        <taxon>Heteroptera</taxon>
        <taxon>Panheteroptera</taxon>
        <taxon>Cimicomorpha</taxon>
        <taxon>Miridae</taxon>
        <taxon>Mirini</taxon>
        <taxon>Apolygus</taxon>
    </lineage>
</organism>
<evidence type="ECO:0000256" key="2">
    <source>
        <dbReference type="SAM" id="Phobius"/>
    </source>
</evidence>
<gene>
    <name evidence="3" type="ORF">GE061_011449</name>
</gene>
<comment type="caution">
    <text evidence="3">The sequence shown here is derived from an EMBL/GenBank/DDBJ whole genome shotgun (WGS) entry which is preliminary data.</text>
</comment>
<reference evidence="3" key="1">
    <citation type="journal article" date="2021" name="Mol. Ecol. Resour.">
        <title>Apolygus lucorum genome provides insights into omnivorousness and mesophyll feeding.</title>
        <authorList>
            <person name="Liu Y."/>
            <person name="Liu H."/>
            <person name="Wang H."/>
            <person name="Huang T."/>
            <person name="Liu B."/>
            <person name="Yang B."/>
            <person name="Yin L."/>
            <person name="Li B."/>
            <person name="Zhang Y."/>
            <person name="Zhang S."/>
            <person name="Jiang F."/>
            <person name="Zhang X."/>
            <person name="Ren Y."/>
            <person name="Wang B."/>
            <person name="Wang S."/>
            <person name="Lu Y."/>
            <person name="Wu K."/>
            <person name="Fan W."/>
            <person name="Wang G."/>
        </authorList>
    </citation>
    <scope>NUCLEOTIDE SEQUENCE</scope>
    <source>
        <strain evidence="3">12Hb</strain>
    </source>
</reference>